<gene>
    <name evidence="2" type="ORF">PG994_012204</name>
</gene>
<dbReference type="Proteomes" id="UP001480595">
    <property type="component" value="Unassembled WGS sequence"/>
</dbReference>
<dbReference type="EMBL" id="JAQQWL010000011">
    <property type="protein sequence ID" value="KAK8050474.1"/>
    <property type="molecule type" value="Genomic_DNA"/>
</dbReference>
<proteinExistence type="predicted"/>
<sequence length="759" mass="83438">MQGGVESPAPGETLPETLPPLPLPRPLTYGVEIEGIVHYLDHDEKDPFDGVEDLPKPTRLPADLPKDELPEKIIHNLMAKTLADHGIPTKEVRITCYPPKSVEHYMAQERLKQHGQWKIVPDVTIQPPYSTEHKFMGFEINSSVEIESPESFEVLKFVINCITREHRVLLNESCGLHIHVGNGAENFSLGSIRRIGCLLWSAGPLIGTLHPPWRRANLWCMPIRTSSHLAVGNFNPTLVHDEARDPGRGGPNCAYVGGDMRFGERSTLWREAHQDPETIALYDETRKETGTFVPFLDDEVKMTYQPKSSEFNPDFDKYNEEIFQKKVSYTAPNHAYAFAIPTDEELVGGSSGTSSDTDSPEPSEASEGCEWPPLLAAEEMASQRQIANRVAALPTERFHKPHAPRRFTNRPRCTGANFTGEDLKRWCEERSEYLSCIQESSATANEKPAALLPGVVRLLSAQSPCEVAQLLHRAGDGGGKCNYNFAAYRCIMIEEEDRHTIEFREAESSLDSPWVATWAKICIGLIKFAVNAPADAFMRVITNCDLGERGREYDVVDLLSELGLFAEAAAAAERMWQNRDVWHLTFADADGGDPDDDPDTNDTDGGDGPNPGDKPNPGNDPSGEDSCSDDEPGPDPGNDSEKPEEPDPEELDSQEDSDPSKESIESIDQIDGLHSIDGDSTSSSSSDGDEDDDASAKKKPPRASPVIGPQLPTPRTNVGLGGQVFARTWENQKQQAASPKETGKSPGADVESPIQCGIQ</sequence>
<dbReference type="PANTHER" id="PTHR36847:SF1">
    <property type="entry name" value="AMIDOLIGASE ENZYME"/>
    <property type="match status" value="1"/>
</dbReference>
<feature type="region of interest" description="Disordered" evidence="1">
    <location>
        <begin position="1"/>
        <end position="25"/>
    </location>
</feature>
<feature type="compositionally biased region" description="Acidic residues" evidence="1">
    <location>
        <begin position="646"/>
        <end position="657"/>
    </location>
</feature>
<comment type="caution">
    <text evidence="2">The sequence shown here is derived from an EMBL/GenBank/DDBJ whole genome shotgun (WGS) entry which is preliminary data.</text>
</comment>
<evidence type="ECO:0000256" key="1">
    <source>
        <dbReference type="SAM" id="MobiDB-lite"/>
    </source>
</evidence>
<protein>
    <recommendedName>
        <fullName evidence="4">Amidoligase enzyme</fullName>
    </recommendedName>
</protein>
<feature type="compositionally biased region" description="Low complexity" evidence="1">
    <location>
        <begin position="352"/>
        <end position="363"/>
    </location>
</feature>
<dbReference type="RefSeq" id="XP_066712723.1">
    <property type="nucleotide sequence ID" value="XM_066863613.1"/>
</dbReference>
<keyword evidence="3" id="KW-1185">Reference proteome</keyword>
<feature type="region of interest" description="Disordered" evidence="1">
    <location>
        <begin position="346"/>
        <end position="369"/>
    </location>
</feature>
<name>A0ABR1TV00_9PEZI</name>
<evidence type="ECO:0008006" key="4">
    <source>
        <dbReference type="Google" id="ProtNLM"/>
    </source>
</evidence>
<evidence type="ECO:0000313" key="3">
    <source>
        <dbReference type="Proteomes" id="UP001480595"/>
    </source>
</evidence>
<accession>A0ABR1TV00</accession>
<dbReference type="Pfam" id="PF12224">
    <property type="entry name" value="Amidoligase_2"/>
    <property type="match status" value="1"/>
</dbReference>
<organism evidence="2 3">
    <name type="scientific">Apiospora phragmitis</name>
    <dbReference type="NCBI Taxonomy" id="2905665"/>
    <lineage>
        <taxon>Eukaryota</taxon>
        <taxon>Fungi</taxon>
        <taxon>Dikarya</taxon>
        <taxon>Ascomycota</taxon>
        <taxon>Pezizomycotina</taxon>
        <taxon>Sordariomycetes</taxon>
        <taxon>Xylariomycetidae</taxon>
        <taxon>Amphisphaeriales</taxon>
        <taxon>Apiosporaceae</taxon>
        <taxon>Apiospora</taxon>
    </lineage>
</organism>
<feature type="compositionally biased region" description="Acidic residues" evidence="1">
    <location>
        <begin position="622"/>
        <end position="633"/>
    </location>
</feature>
<dbReference type="PANTHER" id="PTHR36847">
    <property type="entry name" value="AMIDOLIGASE ENZYME"/>
    <property type="match status" value="1"/>
</dbReference>
<feature type="region of interest" description="Disordered" evidence="1">
    <location>
        <begin position="587"/>
        <end position="759"/>
    </location>
</feature>
<feature type="compositionally biased region" description="Low complexity" evidence="1">
    <location>
        <begin position="610"/>
        <end position="621"/>
    </location>
</feature>
<feature type="compositionally biased region" description="Acidic residues" evidence="1">
    <location>
        <begin position="590"/>
        <end position="605"/>
    </location>
</feature>
<evidence type="ECO:0000313" key="2">
    <source>
        <dbReference type="EMBL" id="KAK8050474.1"/>
    </source>
</evidence>
<dbReference type="GeneID" id="92096676"/>
<reference evidence="2 3" key="1">
    <citation type="submission" date="2023-01" db="EMBL/GenBank/DDBJ databases">
        <title>Analysis of 21 Apiospora genomes using comparative genomics revels a genus with tremendous synthesis potential of carbohydrate active enzymes and secondary metabolites.</title>
        <authorList>
            <person name="Sorensen T."/>
        </authorList>
    </citation>
    <scope>NUCLEOTIDE SEQUENCE [LARGE SCALE GENOMIC DNA]</scope>
    <source>
        <strain evidence="2 3">CBS 135458</strain>
    </source>
</reference>
<dbReference type="InterPro" id="IPR022025">
    <property type="entry name" value="Amidoligase_2"/>
</dbReference>